<name>A0A089ZBC2_METFO</name>
<dbReference type="InterPro" id="IPR025668">
    <property type="entry name" value="Tnp_DDE_dom"/>
</dbReference>
<dbReference type="GeneID" id="24791648"/>
<dbReference type="Pfam" id="PF05598">
    <property type="entry name" value="DUF772"/>
    <property type="match status" value="1"/>
</dbReference>
<dbReference type="Pfam" id="PF01609">
    <property type="entry name" value="DDE_Tnp_1"/>
    <property type="match status" value="1"/>
</dbReference>
<accession>A0A089ZBC2</accession>
<dbReference type="InterPro" id="IPR047629">
    <property type="entry name" value="IS1182_transpos"/>
</dbReference>
<dbReference type="Pfam" id="PF13751">
    <property type="entry name" value="DDE_Tnp_1_6"/>
    <property type="match status" value="1"/>
</dbReference>
<feature type="domain" description="Transposase InsH N-terminal" evidence="2">
    <location>
        <begin position="20"/>
        <end position="107"/>
    </location>
</feature>
<dbReference type="PANTHER" id="PTHR33408">
    <property type="entry name" value="TRANSPOSASE"/>
    <property type="match status" value="1"/>
</dbReference>
<dbReference type="PANTHER" id="PTHR33408:SF2">
    <property type="entry name" value="TRANSPOSASE DDE DOMAIN-CONTAINING PROTEIN"/>
    <property type="match status" value="1"/>
</dbReference>
<dbReference type="EMBL" id="CP006933">
    <property type="protein sequence ID" value="AIS31317.1"/>
    <property type="molecule type" value="Genomic_DNA"/>
</dbReference>
<dbReference type="AlphaFoldDB" id="A0A089ZBC2"/>
<dbReference type="KEGG" id="mfc:BRM9_0494"/>
<dbReference type="InterPro" id="IPR008490">
    <property type="entry name" value="Transposase_InsH_N"/>
</dbReference>
<feature type="domain" description="Transposase DDE" evidence="3">
    <location>
        <begin position="384"/>
        <end position="502"/>
    </location>
</feature>
<evidence type="ECO:0000259" key="1">
    <source>
        <dbReference type="Pfam" id="PF01609"/>
    </source>
</evidence>
<sequence>MALMEDRIGQTWLEPKLVTDFIPENHVCYFIANLEEELDFKTIDQKYRHKRGKAAYSRRMLLRIVIMAGGDGVFSSRRVARLAEENVVYMYLSGMDKPDFRTICRFKIECRKEIEDAFKMTVNVAKNMGLVQLKHIAIDGTKIKANASNANLIDQEEIQTIREILKKGIETDKEEDKLHGDLRGDEVPPELISREKVHEIIQNVRKANEDTDNENKLRSSSLKLLEQALGSLEGKNHVLEKLDRCERELEMTPQQTVSLTDPESRWMKNKKGRMELSYNMQIAVDHDSGIILASTITQDPTDHHQLTPQIEQIKETLGPLPSFTKISADNGYYTKKNLQYLNENKLDGYIPNRKQAHKTKNRSKKDKKFSKHNFKYNYSKNVYICPNNKILNYKKTYQYEEVVMHQYYCNNCLKCSDQEKCVGKDRVRVITDYGDVLTKQMALKMESTNGKLEFAKRKEAVEWPFGNIKQNLKYIEFITRGIIQTNTEKNLINTVHNIKRIHNEINNQINTNNISNT</sequence>
<dbReference type="GO" id="GO:0003677">
    <property type="term" value="F:DNA binding"/>
    <property type="evidence" value="ECO:0007669"/>
    <property type="project" value="InterPro"/>
</dbReference>
<feature type="domain" description="Transposase IS4-like" evidence="1">
    <location>
        <begin position="260"/>
        <end position="378"/>
    </location>
</feature>
<reference evidence="4 5" key="1">
    <citation type="submission" date="2013-12" db="EMBL/GenBank/DDBJ databases">
        <title>The complete genome sequence of Methanobacterium sp. BRM9.</title>
        <authorList>
            <consortium name="Pastoral Greenhouse Gas Research Consortium"/>
            <person name="Kelly W.J."/>
            <person name="Leahy S.C."/>
            <person name="Perry R."/>
            <person name="Li D."/>
            <person name="Altermann E."/>
            <person name="Lambie S.C."/>
            <person name="Attwood G.T."/>
        </authorList>
    </citation>
    <scope>NUCLEOTIDE SEQUENCE [LARGE SCALE GENOMIC DNA]</scope>
    <source>
        <strain evidence="4 5">BRM9</strain>
    </source>
</reference>
<dbReference type="RefSeq" id="WP_048084670.1">
    <property type="nucleotide sequence ID" value="NZ_CP006933.1"/>
</dbReference>
<organism evidence="4 5">
    <name type="scientific">Methanobacterium formicicum</name>
    <dbReference type="NCBI Taxonomy" id="2162"/>
    <lineage>
        <taxon>Archaea</taxon>
        <taxon>Methanobacteriati</taxon>
        <taxon>Methanobacteriota</taxon>
        <taxon>Methanomada group</taxon>
        <taxon>Methanobacteria</taxon>
        <taxon>Methanobacteriales</taxon>
        <taxon>Methanobacteriaceae</taxon>
        <taxon>Methanobacterium</taxon>
    </lineage>
</organism>
<dbReference type="NCBIfam" id="NF033551">
    <property type="entry name" value="transpos_IS1182"/>
    <property type="match status" value="1"/>
</dbReference>
<dbReference type="OrthoDB" id="76313at2157"/>
<dbReference type="InterPro" id="IPR002559">
    <property type="entry name" value="Transposase_11"/>
</dbReference>
<dbReference type="GO" id="GO:0004803">
    <property type="term" value="F:transposase activity"/>
    <property type="evidence" value="ECO:0007669"/>
    <property type="project" value="InterPro"/>
</dbReference>
<gene>
    <name evidence="4" type="ORF">BRM9_0494</name>
</gene>
<dbReference type="STRING" id="2162.BRM9_0494"/>
<evidence type="ECO:0000313" key="4">
    <source>
        <dbReference type="EMBL" id="AIS31317.1"/>
    </source>
</evidence>
<evidence type="ECO:0000313" key="5">
    <source>
        <dbReference type="Proteomes" id="UP000029661"/>
    </source>
</evidence>
<protein>
    <submittedName>
        <fullName evidence="4">Transposase</fullName>
    </submittedName>
</protein>
<proteinExistence type="predicted"/>
<dbReference type="Proteomes" id="UP000029661">
    <property type="component" value="Chromosome"/>
</dbReference>
<evidence type="ECO:0000259" key="3">
    <source>
        <dbReference type="Pfam" id="PF13751"/>
    </source>
</evidence>
<evidence type="ECO:0000259" key="2">
    <source>
        <dbReference type="Pfam" id="PF05598"/>
    </source>
</evidence>
<dbReference type="GO" id="GO:0006313">
    <property type="term" value="P:DNA transposition"/>
    <property type="evidence" value="ECO:0007669"/>
    <property type="project" value="InterPro"/>
</dbReference>